<evidence type="ECO:0000256" key="2">
    <source>
        <dbReference type="SAM" id="SignalP"/>
    </source>
</evidence>
<name>A0A8S1NF60_PARPR</name>
<dbReference type="OMA" id="WMADYGF"/>
<dbReference type="PROSITE" id="PS00901">
    <property type="entry name" value="CYS_SYNTHASE"/>
    <property type="match status" value="1"/>
</dbReference>
<proteinExistence type="predicted"/>
<protein>
    <recommendedName>
        <fullName evidence="3">Tryptophan synthase beta chain-like PALP domain-containing protein</fullName>
    </recommendedName>
</protein>
<feature type="chain" id="PRO_5035857693" description="Tryptophan synthase beta chain-like PALP domain-containing protein" evidence="2">
    <location>
        <begin position="21"/>
        <end position="360"/>
    </location>
</feature>
<evidence type="ECO:0000259" key="3">
    <source>
        <dbReference type="Pfam" id="PF00291"/>
    </source>
</evidence>
<dbReference type="AlphaFoldDB" id="A0A8S1NF60"/>
<dbReference type="Proteomes" id="UP000688137">
    <property type="component" value="Unassembled WGS sequence"/>
</dbReference>
<gene>
    <name evidence="4" type="ORF">PPRIM_AZ9-3.1.T0740084</name>
</gene>
<keyword evidence="5" id="KW-1185">Reference proteome</keyword>
<feature type="signal peptide" evidence="2">
    <location>
        <begin position="1"/>
        <end position="20"/>
    </location>
</feature>
<organism evidence="4 5">
    <name type="scientific">Paramecium primaurelia</name>
    <dbReference type="NCBI Taxonomy" id="5886"/>
    <lineage>
        <taxon>Eukaryota</taxon>
        <taxon>Sar</taxon>
        <taxon>Alveolata</taxon>
        <taxon>Ciliophora</taxon>
        <taxon>Intramacronucleata</taxon>
        <taxon>Oligohymenophorea</taxon>
        <taxon>Peniculida</taxon>
        <taxon>Parameciidae</taxon>
        <taxon>Paramecium</taxon>
    </lineage>
</organism>
<dbReference type="EMBL" id="CAJJDM010000077">
    <property type="protein sequence ID" value="CAD8085334.1"/>
    <property type="molecule type" value="Genomic_DNA"/>
</dbReference>
<dbReference type="GO" id="GO:0006535">
    <property type="term" value="P:cysteine biosynthetic process from serine"/>
    <property type="evidence" value="ECO:0007669"/>
    <property type="project" value="InterPro"/>
</dbReference>
<reference evidence="4" key="1">
    <citation type="submission" date="2021-01" db="EMBL/GenBank/DDBJ databases">
        <authorList>
            <consortium name="Genoscope - CEA"/>
            <person name="William W."/>
        </authorList>
    </citation>
    <scope>NUCLEOTIDE SEQUENCE</scope>
</reference>
<comment type="cofactor">
    <cofactor evidence="1">
        <name>pyridoxal 5'-phosphate</name>
        <dbReference type="ChEBI" id="CHEBI:597326"/>
    </cofactor>
</comment>
<dbReference type="InterPro" id="IPR050214">
    <property type="entry name" value="Cys_Synth/Cystath_Beta-Synth"/>
</dbReference>
<dbReference type="CDD" id="cd01561">
    <property type="entry name" value="CBS_like"/>
    <property type="match status" value="1"/>
</dbReference>
<evidence type="ECO:0000256" key="1">
    <source>
        <dbReference type="ARBA" id="ARBA00001933"/>
    </source>
</evidence>
<dbReference type="InterPro" id="IPR001926">
    <property type="entry name" value="TrpB-like_PALP"/>
</dbReference>
<keyword evidence="2" id="KW-0732">Signal</keyword>
<evidence type="ECO:0000313" key="4">
    <source>
        <dbReference type="EMBL" id="CAD8085334.1"/>
    </source>
</evidence>
<comment type="caution">
    <text evidence="4">The sequence shown here is derived from an EMBL/GenBank/DDBJ whole genome shotgun (WGS) entry which is preliminary data.</text>
</comment>
<sequence>MKKLWLKLLMGTSILTLAIAYSYLKKKQIPKKRLVDIIGNTPLIYLKSLSEQTGREIYAKCEFMNPGSSMKDRTALALIQYGFQQGQLGIKNKTIYEGTSGSTGVSLTLIGNSLGCKCKLYLQNDLAQEKYNILQTCGAIIEKVPPVSIVDSEHFCKKAEKQAKIEGGYYADQFHNLANQQAHFQTGKEIYEQTNGLIDCFIMSSGTGGSIAGISQYLKRKNKNIKVILADPPGSSLKTHVNSGVCYTYQEAEGHRLKNPFDTVIEGCGLNRLTKNYMQAQIDYGFTIQDKESIQMAQLLIEKEGLFVGASSAMNCVAVLKAVQKYPECKVFVTILCDSGQRYLSKFYNKEYLQQHQIEY</sequence>
<dbReference type="FunFam" id="3.40.50.1100:FF:000072">
    <property type="entry name" value="Related to cysteine synthase"/>
    <property type="match status" value="1"/>
</dbReference>
<dbReference type="Pfam" id="PF00291">
    <property type="entry name" value="PALP"/>
    <property type="match status" value="1"/>
</dbReference>
<dbReference type="PANTHER" id="PTHR10314">
    <property type="entry name" value="CYSTATHIONINE BETA-SYNTHASE"/>
    <property type="match status" value="1"/>
</dbReference>
<dbReference type="InterPro" id="IPR001216">
    <property type="entry name" value="P-phosphate_BS"/>
</dbReference>
<feature type="domain" description="Tryptophan synthase beta chain-like PALP" evidence="3">
    <location>
        <begin position="37"/>
        <end position="338"/>
    </location>
</feature>
<evidence type="ECO:0000313" key="5">
    <source>
        <dbReference type="Proteomes" id="UP000688137"/>
    </source>
</evidence>
<accession>A0A8S1NF60</accession>